<dbReference type="AlphaFoldDB" id="X1VC81"/>
<accession>X1VC81</accession>
<reference evidence="1" key="1">
    <citation type="journal article" date="2014" name="Front. Microbiol.">
        <title>High frequency of phylogenetically diverse reductive dehalogenase-homologous genes in deep subseafloor sedimentary metagenomes.</title>
        <authorList>
            <person name="Kawai M."/>
            <person name="Futagami T."/>
            <person name="Toyoda A."/>
            <person name="Takaki Y."/>
            <person name="Nishi S."/>
            <person name="Hori S."/>
            <person name="Arai W."/>
            <person name="Tsubouchi T."/>
            <person name="Morono Y."/>
            <person name="Uchiyama I."/>
            <person name="Ito T."/>
            <person name="Fujiyama A."/>
            <person name="Inagaki F."/>
            <person name="Takami H."/>
        </authorList>
    </citation>
    <scope>NUCLEOTIDE SEQUENCE</scope>
    <source>
        <strain evidence="1">Expedition CK06-06</strain>
    </source>
</reference>
<organism evidence="1">
    <name type="scientific">marine sediment metagenome</name>
    <dbReference type="NCBI Taxonomy" id="412755"/>
    <lineage>
        <taxon>unclassified sequences</taxon>
        <taxon>metagenomes</taxon>
        <taxon>ecological metagenomes</taxon>
    </lineage>
</organism>
<name>X1VC81_9ZZZZ</name>
<dbReference type="PROSITE" id="PS51257">
    <property type="entry name" value="PROKAR_LIPOPROTEIN"/>
    <property type="match status" value="1"/>
</dbReference>
<comment type="caution">
    <text evidence="1">The sequence shown here is derived from an EMBL/GenBank/DDBJ whole genome shotgun (WGS) entry which is preliminary data.</text>
</comment>
<feature type="non-terminal residue" evidence="1">
    <location>
        <position position="129"/>
    </location>
</feature>
<sequence length="129" mass="14686">MNQISSKIIFLIFGFSIILFIGCAFDLVHVKQIPTQLNLSQPGEKSWTLINEVKLICDTGYDRQLKSGTKWDYVGKVEQGYVYKTNDQILTVEGSNIFEAYIVILEDNIVGFYLPVEKSYTPIQSPQRA</sequence>
<dbReference type="EMBL" id="BARW01028874">
    <property type="protein sequence ID" value="GAJ03730.1"/>
    <property type="molecule type" value="Genomic_DNA"/>
</dbReference>
<gene>
    <name evidence="1" type="ORF">S12H4_46527</name>
</gene>
<protein>
    <recommendedName>
        <fullName evidence="2">Lipoprotein</fullName>
    </recommendedName>
</protein>
<evidence type="ECO:0008006" key="2">
    <source>
        <dbReference type="Google" id="ProtNLM"/>
    </source>
</evidence>
<proteinExistence type="predicted"/>
<evidence type="ECO:0000313" key="1">
    <source>
        <dbReference type="EMBL" id="GAJ03730.1"/>
    </source>
</evidence>